<comment type="caution">
    <text evidence="2">The sequence shown here is derived from an EMBL/GenBank/DDBJ whole genome shotgun (WGS) entry which is preliminary data.</text>
</comment>
<dbReference type="OMA" id="GWISHAT"/>
<organism evidence="2 3">
    <name type="scientific">Trichoderma harzianum</name>
    <name type="common">Hypocrea lixii</name>
    <dbReference type="NCBI Taxonomy" id="5544"/>
    <lineage>
        <taxon>Eukaryota</taxon>
        <taxon>Fungi</taxon>
        <taxon>Dikarya</taxon>
        <taxon>Ascomycota</taxon>
        <taxon>Pezizomycotina</taxon>
        <taxon>Sordariomycetes</taxon>
        <taxon>Hypocreomycetidae</taxon>
        <taxon>Hypocreales</taxon>
        <taxon>Hypocreaceae</taxon>
        <taxon>Trichoderma</taxon>
    </lineage>
</organism>
<dbReference type="EMBL" id="JOKZ01000007">
    <property type="protein sequence ID" value="KKP07413.1"/>
    <property type="molecule type" value="Genomic_DNA"/>
</dbReference>
<evidence type="ECO:0000313" key="2">
    <source>
        <dbReference type="EMBL" id="KKP07413.1"/>
    </source>
</evidence>
<evidence type="ECO:0000313" key="3">
    <source>
        <dbReference type="Proteomes" id="UP000034112"/>
    </source>
</evidence>
<feature type="compositionally biased region" description="Basic and acidic residues" evidence="1">
    <location>
        <begin position="260"/>
        <end position="275"/>
    </location>
</feature>
<protein>
    <submittedName>
        <fullName evidence="2">Uncharacterized protein</fullName>
    </submittedName>
</protein>
<gene>
    <name evidence="2" type="ORF">THAR02_00475</name>
</gene>
<dbReference type="AlphaFoldDB" id="A0A0F9Y5S9"/>
<proteinExistence type="predicted"/>
<dbReference type="Proteomes" id="UP000034112">
    <property type="component" value="Unassembled WGS sequence"/>
</dbReference>
<dbReference type="OrthoDB" id="4896153at2759"/>
<evidence type="ECO:0000256" key="1">
    <source>
        <dbReference type="SAM" id="MobiDB-lite"/>
    </source>
</evidence>
<sequence length="290" mass="32203">MASKLLPHPIHYCLVTLLLQDAYSYPRSFNLEISATTNYDVDIGWISHATVSLFYRRRLIGEKTLRDMHILPDENNEVEIKLDGLNIQNMIGFKTFIQRVMPETKATRQKEGKPSITAALDNDENGHELSIAIDLSTMSSGSILRPVIKLVDGKVQISFTTSSSNPVDMPFGWCQFILKKGKKILAFMDGHFDIQPDTCDIIMEGDAIATKAEFSGMGVLKGFKTYDSNSWLAHAIRLFEIDVNLDKLVTESGKANGGGERVEKGKANGKTKRDEDYDDEGSESESGSDA</sequence>
<feature type="compositionally biased region" description="Acidic residues" evidence="1">
    <location>
        <begin position="276"/>
        <end position="290"/>
    </location>
</feature>
<reference evidence="3" key="1">
    <citation type="journal article" date="2015" name="Genome Announc.">
        <title>Draft whole-genome sequence of the biocontrol agent Trichoderma harzianum T6776.</title>
        <authorList>
            <person name="Baroncelli R."/>
            <person name="Piaggeschi G."/>
            <person name="Fiorini L."/>
            <person name="Bertolini E."/>
            <person name="Zapparata A."/>
            <person name="Pe M.E."/>
            <person name="Sarrocco S."/>
            <person name="Vannacci G."/>
        </authorList>
    </citation>
    <scope>NUCLEOTIDE SEQUENCE [LARGE SCALE GENOMIC DNA]</scope>
    <source>
        <strain evidence="3">T6776</strain>
    </source>
</reference>
<accession>A0A0F9Y5S9</accession>
<name>A0A0F9Y5S9_TRIHA</name>
<feature type="region of interest" description="Disordered" evidence="1">
    <location>
        <begin position="251"/>
        <end position="290"/>
    </location>
</feature>